<sequence length="410" mass="46830">MKTYIIICAFADKIAGGPIYNANKVRYMKEKGWNVVVVRTDVGTRAAIPGLEEYFKNFLPEAGYIPTEFTKCQREKLLKILLSYVPCNAGETVIETGNDYTAYWGELLAERIGARHIVIFLDEQNPFVNARTINFFKFKYERHEMACISKEVMQALFKKAGINLYLEQCYGLPCNCTNSLDDYDSSITDKIPSGDYNIGYVGRLEKPFLPAILDAFETFILENADKTIALTFFGAAFDKETERQITKRFCAFPNVRLLITGYIYPLPVKALHKISLFVSGAGSANVACKAGCYSLKVNVLSYQPDGIITSTTPIRTVKNPKCNSILDYMNWILKDGRNLPPRPEVDYEHDWEKVEQNFDLHLEFLSKVAPKLEYFDLRDIRLSWQQKVKRLLRTVLGIKGYNFLHNLARS</sequence>
<dbReference type="EMBL" id="BPUB01000001">
    <property type="protein sequence ID" value="GJG58239.1"/>
    <property type="molecule type" value="Genomic_DNA"/>
</dbReference>
<keyword evidence="2" id="KW-1185">Reference proteome</keyword>
<name>A0A9R1C930_9BACT</name>
<protein>
    <recommendedName>
        <fullName evidence="3">Glycosyltransferase</fullName>
    </recommendedName>
</protein>
<accession>A0A9R1C930</accession>
<dbReference type="RefSeq" id="WP_223929772.1">
    <property type="nucleotide sequence ID" value="NZ_BPTU01000003.1"/>
</dbReference>
<dbReference type="AlphaFoldDB" id="A0A9R1C930"/>
<dbReference type="GeneID" id="72468020"/>
<proteinExistence type="predicted"/>
<organism evidence="1 2">
    <name type="scientific">Prevotella lacticifex</name>
    <dbReference type="NCBI Taxonomy" id="2854755"/>
    <lineage>
        <taxon>Bacteria</taxon>
        <taxon>Pseudomonadati</taxon>
        <taxon>Bacteroidota</taxon>
        <taxon>Bacteroidia</taxon>
        <taxon>Bacteroidales</taxon>
        <taxon>Prevotellaceae</taxon>
        <taxon>Prevotella</taxon>
    </lineage>
</organism>
<evidence type="ECO:0008006" key="3">
    <source>
        <dbReference type="Google" id="ProtNLM"/>
    </source>
</evidence>
<evidence type="ECO:0000313" key="1">
    <source>
        <dbReference type="EMBL" id="GJG58239.1"/>
    </source>
</evidence>
<comment type="caution">
    <text evidence="1">The sequence shown here is derived from an EMBL/GenBank/DDBJ whole genome shotgun (WGS) entry which is preliminary data.</text>
</comment>
<dbReference type="Proteomes" id="UP000825483">
    <property type="component" value="Unassembled WGS sequence"/>
</dbReference>
<evidence type="ECO:0000313" key="2">
    <source>
        <dbReference type="Proteomes" id="UP000825483"/>
    </source>
</evidence>
<gene>
    <name evidence="1" type="ORF">PRLR5076_10900</name>
</gene>
<reference evidence="1" key="1">
    <citation type="journal article" date="2022" name="Int. J. Syst. Evol. Microbiol.">
        <title>Prevotella lacticifex sp. nov., isolated from the rumen of cows.</title>
        <authorList>
            <person name="Shinkai T."/>
            <person name="Ikeyama N."/>
            <person name="Kumagai M."/>
            <person name="Ohmori H."/>
            <person name="Sakamoto M."/>
            <person name="Ohkuma M."/>
            <person name="Mitsumori M."/>
        </authorList>
    </citation>
    <scope>NUCLEOTIDE SEQUENCE</scope>
    <source>
        <strain evidence="1">R5076</strain>
    </source>
</reference>